<keyword evidence="5" id="KW-0732">Signal</keyword>
<dbReference type="PANTHER" id="PTHR47221">
    <property type="entry name" value="FIBRINOGEN ALPHA CHAIN"/>
    <property type="match status" value="1"/>
</dbReference>
<dbReference type="PANTHER" id="PTHR47221:SF5">
    <property type="entry name" value="FIBRINOGEN C-TERMINAL DOMAIN-CONTAINING PROTEIN"/>
    <property type="match status" value="1"/>
</dbReference>
<dbReference type="OrthoDB" id="6071009at2759"/>
<dbReference type="InterPro" id="IPR037579">
    <property type="entry name" value="FIB_ANG-like"/>
</dbReference>
<dbReference type="AlphaFoldDB" id="A0A9D4CKJ4"/>
<gene>
    <name evidence="7" type="ORF">DPMN_052980</name>
</gene>
<accession>A0A9D4CKJ4</accession>
<comment type="subcellular location">
    <subcellularLocation>
        <location evidence="1">Secreted</location>
    </subcellularLocation>
</comment>
<keyword evidence="4" id="KW-0325">Glycoprotein</keyword>
<sequence length="394" mass="44083">MQRSSLVVLLTIVHVLITLGIGEITSNGNAHPRSLHARAVDSYVRNCTNGTCRYVLLVSYTKDNVTSESATPGLAEIKTSLSELQKALTTDMTYVSTVTHALTSGITALATQMQVLTNVTRDISARYNQLAFRMSALEEAANTSTLLGLETPVVVRPDVTDAHKAFGMDCAAWYRASANHSGVYGLQPDPSNHSHRFDAFCDMRNGGGWTVIQRREDGSEDFYRSWKSYKTGFGSLRHDFWLGLDKIHALTEAGNTVMRIELTDWDDETRFSEFSYVRVADENDEYRILAGKYTGNGGDPFHTPRFSDRMQSMRFSTYDRDNDLDPAGNCAVTFTSGWWFNSCFLGNLNGVWYGNSSYTSLTSNGIIWDLWTEHARGYSLKKVEIKLRPEVMDA</sequence>
<dbReference type="GO" id="GO:0005577">
    <property type="term" value="C:fibrinogen complex"/>
    <property type="evidence" value="ECO:0007669"/>
    <property type="project" value="TreeGrafter"/>
</dbReference>
<dbReference type="EMBL" id="JAIWYP010000012">
    <property type="protein sequence ID" value="KAH3727054.1"/>
    <property type="molecule type" value="Genomic_DNA"/>
</dbReference>
<comment type="caution">
    <text evidence="7">The sequence shown here is derived from an EMBL/GenBank/DDBJ whole genome shotgun (WGS) entry which is preliminary data.</text>
</comment>
<dbReference type="NCBIfam" id="NF040941">
    <property type="entry name" value="GGGWT_bact"/>
    <property type="match status" value="1"/>
</dbReference>
<proteinExistence type="predicted"/>
<dbReference type="PROSITE" id="PS51406">
    <property type="entry name" value="FIBRINOGEN_C_2"/>
    <property type="match status" value="1"/>
</dbReference>
<keyword evidence="2" id="KW-0964">Secreted</keyword>
<dbReference type="SMART" id="SM00186">
    <property type="entry name" value="FBG"/>
    <property type="match status" value="1"/>
</dbReference>
<dbReference type="Gene3D" id="3.90.215.10">
    <property type="entry name" value="Gamma Fibrinogen, chain A, domain 1"/>
    <property type="match status" value="1"/>
</dbReference>
<feature type="signal peptide" evidence="5">
    <location>
        <begin position="1"/>
        <end position="22"/>
    </location>
</feature>
<reference evidence="7" key="2">
    <citation type="submission" date="2020-11" db="EMBL/GenBank/DDBJ databases">
        <authorList>
            <person name="McCartney M.A."/>
            <person name="Auch B."/>
            <person name="Kono T."/>
            <person name="Mallez S."/>
            <person name="Becker A."/>
            <person name="Gohl D.M."/>
            <person name="Silverstein K.A.T."/>
            <person name="Koren S."/>
            <person name="Bechman K.B."/>
            <person name="Herman A."/>
            <person name="Abrahante J.E."/>
            <person name="Garbe J."/>
        </authorList>
    </citation>
    <scope>NUCLEOTIDE SEQUENCE</scope>
    <source>
        <strain evidence="7">Duluth1</strain>
        <tissue evidence="7">Whole animal</tissue>
    </source>
</reference>
<evidence type="ECO:0000256" key="1">
    <source>
        <dbReference type="ARBA" id="ARBA00004613"/>
    </source>
</evidence>
<evidence type="ECO:0000313" key="7">
    <source>
        <dbReference type="EMBL" id="KAH3727054.1"/>
    </source>
</evidence>
<dbReference type="InterPro" id="IPR002181">
    <property type="entry name" value="Fibrinogen_a/b/g_C_dom"/>
</dbReference>
<dbReference type="Proteomes" id="UP000828390">
    <property type="component" value="Unassembled WGS sequence"/>
</dbReference>
<evidence type="ECO:0000256" key="5">
    <source>
        <dbReference type="SAM" id="SignalP"/>
    </source>
</evidence>
<dbReference type="Pfam" id="PF00147">
    <property type="entry name" value="Fibrinogen_C"/>
    <property type="match status" value="1"/>
</dbReference>
<evidence type="ECO:0000313" key="8">
    <source>
        <dbReference type="Proteomes" id="UP000828390"/>
    </source>
</evidence>
<dbReference type="CDD" id="cd00087">
    <property type="entry name" value="FReD"/>
    <property type="match status" value="1"/>
</dbReference>
<name>A0A9D4CKJ4_DREPO</name>
<evidence type="ECO:0000259" key="6">
    <source>
        <dbReference type="PROSITE" id="PS51406"/>
    </source>
</evidence>
<dbReference type="InterPro" id="IPR020837">
    <property type="entry name" value="Fibrinogen_CS"/>
</dbReference>
<dbReference type="GO" id="GO:0034116">
    <property type="term" value="P:positive regulation of heterotypic cell-cell adhesion"/>
    <property type="evidence" value="ECO:0007669"/>
    <property type="project" value="TreeGrafter"/>
</dbReference>
<reference evidence="7" key="1">
    <citation type="journal article" date="2019" name="bioRxiv">
        <title>The Genome of the Zebra Mussel, Dreissena polymorpha: A Resource for Invasive Species Research.</title>
        <authorList>
            <person name="McCartney M.A."/>
            <person name="Auch B."/>
            <person name="Kono T."/>
            <person name="Mallez S."/>
            <person name="Zhang Y."/>
            <person name="Obille A."/>
            <person name="Becker A."/>
            <person name="Abrahante J.E."/>
            <person name="Garbe J."/>
            <person name="Badalamenti J.P."/>
            <person name="Herman A."/>
            <person name="Mangelson H."/>
            <person name="Liachko I."/>
            <person name="Sullivan S."/>
            <person name="Sone E.D."/>
            <person name="Koren S."/>
            <person name="Silverstein K.A.T."/>
            <person name="Beckman K.B."/>
            <person name="Gohl D.M."/>
        </authorList>
    </citation>
    <scope>NUCLEOTIDE SEQUENCE</scope>
    <source>
        <strain evidence="7">Duluth1</strain>
        <tissue evidence="7">Whole animal</tissue>
    </source>
</reference>
<dbReference type="GO" id="GO:0030674">
    <property type="term" value="F:protein-macromolecule adaptor activity"/>
    <property type="evidence" value="ECO:0007669"/>
    <property type="project" value="TreeGrafter"/>
</dbReference>
<keyword evidence="3" id="KW-1015">Disulfide bond</keyword>
<evidence type="ECO:0000256" key="2">
    <source>
        <dbReference type="ARBA" id="ARBA00022525"/>
    </source>
</evidence>
<feature type="domain" description="Fibrinogen C-terminal" evidence="6">
    <location>
        <begin position="161"/>
        <end position="391"/>
    </location>
</feature>
<feature type="chain" id="PRO_5038822610" description="Fibrinogen C-terminal domain-containing protein" evidence="5">
    <location>
        <begin position="23"/>
        <end position="394"/>
    </location>
</feature>
<protein>
    <recommendedName>
        <fullName evidence="6">Fibrinogen C-terminal domain-containing protein</fullName>
    </recommendedName>
</protein>
<dbReference type="InterPro" id="IPR014716">
    <property type="entry name" value="Fibrinogen_a/b/g_C_1"/>
</dbReference>
<dbReference type="InterPro" id="IPR036056">
    <property type="entry name" value="Fibrinogen-like_C"/>
</dbReference>
<dbReference type="SUPFAM" id="SSF56496">
    <property type="entry name" value="Fibrinogen C-terminal domain-like"/>
    <property type="match status" value="1"/>
</dbReference>
<keyword evidence="8" id="KW-1185">Reference proteome</keyword>
<dbReference type="PROSITE" id="PS00514">
    <property type="entry name" value="FIBRINOGEN_C_1"/>
    <property type="match status" value="1"/>
</dbReference>
<evidence type="ECO:0000256" key="3">
    <source>
        <dbReference type="ARBA" id="ARBA00023157"/>
    </source>
</evidence>
<dbReference type="GO" id="GO:0005201">
    <property type="term" value="F:extracellular matrix structural constituent"/>
    <property type="evidence" value="ECO:0007669"/>
    <property type="project" value="TreeGrafter"/>
</dbReference>
<organism evidence="7 8">
    <name type="scientific">Dreissena polymorpha</name>
    <name type="common">Zebra mussel</name>
    <name type="synonym">Mytilus polymorpha</name>
    <dbReference type="NCBI Taxonomy" id="45954"/>
    <lineage>
        <taxon>Eukaryota</taxon>
        <taxon>Metazoa</taxon>
        <taxon>Spiralia</taxon>
        <taxon>Lophotrochozoa</taxon>
        <taxon>Mollusca</taxon>
        <taxon>Bivalvia</taxon>
        <taxon>Autobranchia</taxon>
        <taxon>Heteroconchia</taxon>
        <taxon>Euheterodonta</taxon>
        <taxon>Imparidentia</taxon>
        <taxon>Neoheterodontei</taxon>
        <taxon>Myida</taxon>
        <taxon>Dreissenoidea</taxon>
        <taxon>Dreissenidae</taxon>
        <taxon>Dreissena</taxon>
    </lineage>
</organism>
<evidence type="ECO:0000256" key="4">
    <source>
        <dbReference type="ARBA" id="ARBA00023180"/>
    </source>
</evidence>